<evidence type="ECO:0000313" key="5">
    <source>
        <dbReference type="RefSeq" id="XP_030746746.1"/>
    </source>
</evidence>
<organism evidence="4 5">
    <name type="scientific">Sitophilus oryzae</name>
    <name type="common">Rice weevil</name>
    <name type="synonym">Curculio oryzae</name>
    <dbReference type="NCBI Taxonomy" id="7048"/>
    <lineage>
        <taxon>Eukaryota</taxon>
        <taxon>Metazoa</taxon>
        <taxon>Ecdysozoa</taxon>
        <taxon>Arthropoda</taxon>
        <taxon>Hexapoda</taxon>
        <taxon>Insecta</taxon>
        <taxon>Pterygota</taxon>
        <taxon>Neoptera</taxon>
        <taxon>Endopterygota</taxon>
        <taxon>Coleoptera</taxon>
        <taxon>Polyphaga</taxon>
        <taxon>Cucujiformia</taxon>
        <taxon>Curculionidae</taxon>
        <taxon>Dryophthorinae</taxon>
        <taxon>Sitophilus</taxon>
    </lineage>
</organism>
<evidence type="ECO:0000256" key="2">
    <source>
        <dbReference type="SAM" id="Phobius"/>
    </source>
</evidence>
<dbReference type="Proteomes" id="UP000504635">
    <property type="component" value="Unplaced"/>
</dbReference>
<evidence type="ECO:0000256" key="3">
    <source>
        <dbReference type="SAM" id="SignalP"/>
    </source>
</evidence>
<protein>
    <submittedName>
        <fullName evidence="5">Uncharacterized protein LOC115875430</fullName>
    </submittedName>
</protein>
<dbReference type="PANTHER" id="PTHR39959:SF2">
    <property type="entry name" value="RE44287P"/>
    <property type="match status" value="1"/>
</dbReference>
<dbReference type="RefSeq" id="XP_030746746.1">
    <property type="nucleotide sequence ID" value="XM_030890886.1"/>
</dbReference>
<feature type="chain" id="PRO_5026997943" evidence="3">
    <location>
        <begin position="22"/>
        <end position="499"/>
    </location>
</feature>
<feature type="region of interest" description="Disordered" evidence="1">
    <location>
        <begin position="50"/>
        <end position="79"/>
    </location>
</feature>
<dbReference type="FunCoup" id="A0A6J2X6E9">
    <property type="interactions" value="4"/>
</dbReference>
<name>A0A6J2X6E9_SITOR</name>
<dbReference type="InParanoid" id="A0A6J2X6E9"/>
<keyword evidence="2" id="KW-0472">Membrane</keyword>
<dbReference type="GeneID" id="115875430"/>
<keyword evidence="4" id="KW-1185">Reference proteome</keyword>
<feature type="transmembrane region" description="Helical" evidence="2">
    <location>
        <begin position="473"/>
        <end position="494"/>
    </location>
</feature>
<reference evidence="5" key="1">
    <citation type="submission" date="2025-08" db="UniProtKB">
        <authorList>
            <consortium name="RefSeq"/>
        </authorList>
    </citation>
    <scope>IDENTIFICATION</scope>
    <source>
        <tissue evidence="5">Gonads</tissue>
    </source>
</reference>
<evidence type="ECO:0000256" key="1">
    <source>
        <dbReference type="SAM" id="MobiDB-lite"/>
    </source>
</evidence>
<dbReference type="OrthoDB" id="6757328at2759"/>
<evidence type="ECO:0000313" key="4">
    <source>
        <dbReference type="Proteomes" id="UP000504635"/>
    </source>
</evidence>
<accession>A0A6J2X6E9</accession>
<feature type="signal peptide" evidence="3">
    <location>
        <begin position="1"/>
        <end position="21"/>
    </location>
</feature>
<keyword evidence="2" id="KW-0812">Transmembrane</keyword>
<dbReference type="KEGG" id="soy:115875430"/>
<sequence>MSAFTISSSVLFLTTFTFVQIDSGQFPGYFYPESPNPPFHFDEPSTSPPIYVPPVFSDEPPQVITSDPPSQDYLPPKPTTSYLPPPSNEIFPPLLPPTLHDDDSVVIPAFPSPSNSPKPDYGQPAFQIQSMSCIQGSSFRVDFKTDGLIPWYPVIEESNEECVETRRKNVFRINLNNFEAMLRCGVKRCSKDNLNDGGRDDGINFNMCATIRVPTVRGVRLPEDKIITLMCTPQDRVVSKTRHIKLGTNKILSNIHGRSNQNIIASGGSQNDLKTLISIFKRPPGSNTFDQTVQPNSVIDLGEELLLRAVVNDEDGWKSSQLGSLVATGLQSKKSVILLDENGCVNSMMRSICPKKPQKVSPLTTELYFRAFLFQESPQGDEIVLSLKMHGCLNPRDCSKSDICQEKTSGRTKTKRATVKLYEQIHENLQKNASNEIEDWESELVFRVQPPIVNRKTIQTSKSSILYDFGTNIILVGVCLCTLLFVLLTCCLCYKKKYA</sequence>
<keyword evidence="3" id="KW-0732">Signal</keyword>
<dbReference type="AlphaFoldDB" id="A0A6J2X6E9"/>
<proteinExistence type="predicted"/>
<gene>
    <name evidence="5" type="primary">LOC115875430</name>
</gene>
<keyword evidence="2" id="KW-1133">Transmembrane helix</keyword>
<dbReference type="PANTHER" id="PTHR39959">
    <property type="entry name" value="RE44287P-RELATED"/>
    <property type="match status" value="1"/>
</dbReference>